<evidence type="ECO:0000313" key="2">
    <source>
        <dbReference type="Proteomes" id="UP000178129"/>
    </source>
</evidence>
<dbReference type="EMBL" id="FJUW01000043">
    <property type="protein sequence ID" value="CZT07750.1"/>
    <property type="molecule type" value="Genomic_DNA"/>
</dbReference>
<keyword evidence="2" id="KW-1185">Reference proteome</keyword>
<name>A0A1E1LB37_9HELO</name>
<evidence type="ECO:0008006" key="3">
    <source>
        <dbReference type="Google" id="ProtNLM"/>
    </source>
</evidence>
<dbReference type="AlphaFoldDB" id="A0A1E1LB37"/>
<evidence type="ECO:0000313" key="1">
    <source>
        <dbReference type="EMBL" id="CZT07750.1"/>
    </source>
</evidence>
<organism evidence="1 2">
    <name type="scientific">Rhynchosporium graminicola</name>
    <dbReference type="NCBI Taxonomy" id="2792576"/>
    <lineage>
        <taxon>Eukaryota</taxon>
        <taxon>Fungi</taxon>
        <taxon>Dikarya</taxon>
        <taxon>Ascomycota</taxon>
        <taxon>Pezizomycotina</taxon>
        <taxon>Leotiomycetes</taxon>
        <taxon>Helotiales</taxon>
        <taxon>Ploettnerulaceae</taxon>
        <taxon>Rhynchosporium</taxon>
    </lineage>
</organism>
<sequence length="96" mass="11146">MAPGLRKAAKRENERVRRKEDTLFVNTYRLSKESGVKVAVMVLRGGRYRVYSSPDWWPPSKKEIAGTYPLPKILQSDELERKIAARSLRVKKCDRL</sequence>
<proteinExistence type="predicted"/>
<dbReference type="Proteomes" id="UP000178129">
    <property type="component" value="Unassembled WGS sequence"/>
</dbReference>
<dbReference type="InParanoid" id="A0A1E1LB37"/>
<protein>
    <recommendedName>
        <fullName evidence="3">MADS-box domain-containing protein</fullName>
    </recommendedName>
</protein>
<reference evidence="2" key="1">
    <citation type="submission" date="2016-03" db="EMBL/GenBank/DDBJ databases">
        <authorList>
            <person name="Ploux O."/>
        </authorList>
    </citation>
    <scope>NUCLEOTIDE SEQUENCE [LARGE SCALE GENOMIC DNA]</scope>
    <source>
        <strain evidence="2">UK7</strain>
    </source>
</reference>
<comment type="caution">
    <text evidence="1">The sequence shown here is derived from an EMBL/GenBank/DDBJ whole genome shotgun (WGS) entry which is preliminary data.</text>
</comment>
<gene>
    <name evidence="1" type="ORF">RCO7_11238</name>
</gene>
<dbReference type="STRING" id="914237.A0A1E1LB37"/>
<accession>A0A1E1LB37</accession>